<reference evidence="2 3" key="1">
    <citation type="journal article" date="2019" name="ISME J.">
        <title>Insights into ecological role of a new deltaproteobacterial order Candidatus Acidulodesulfobacterales by metagenomics and metatranscriptomics.</title>
        <authorList>
            <person name="Tan S."/>
            <person name="Liu J."/>
            <person name="Fang Y."/>
            <person name="Hedlund B.P."/>
            <person name="Lian Z.H."/>
            <person name="Huang L.Y."/>
            <person name="Li J.T."/>
            <person name="Huang L.N."/>
            <person name="Li W.J."/>
            <person name="Jiang H.C."/>
            <person name="Dong H.L."/>
            <person name="Shu W.S."/>
        </authorList>
    </citation>
    <scope>NUCLEOTIDE SEQUENCE [LARGE SCALE GENOMIC DNA]</scope>
    <source>
        <strain evidence="2">AP1</strain>
    </source>
</reference>
<protein>
    <submittedName>
        <fullName evidence="2">Transposase</fullName>
    </submittedName>
</protein>
<dbReference type="AlphaFoldDB" id="A0A519BM74"/>
<dbReference type="EMBL" id="SGBB01000011">
    <property type="protein sequence ID" value="RZD18329.1"/>
    <property type="molecule type" value="Genomic_DNA"/>
</dbReference>
<evidence type="ECO:0000313" key="3">
    <source>
        <dbReference type="Proteomes" id="UP000319296"/>
    </source>
</evidence>
<evidence type="ECO:0000259" key="1">
    <source>
        <dbReference type="Pfam" id="PF01609"/>
    </source>
</evidence>
<feature type="domain" description="Transposase IS4-like" evidence="1">
    <location>
        <begin position="43"/>
        <end position="147"/>
    </location>
</feature>
<dbReference type="InterPro" id="IPR012337">
    <property type="entry name" value="RNaseH-like_sf"/>
</dbReference>
<organism evidence="2 3">
    <name type="scientific">Candidatus Acididesulfobacter diazotrophicus</name>
    <dbReference type="NCBI Taxonomy" id="2597226"/>
    <lineage>
        <taxon>Bacteria</taxon>
        <taxon>Deltaproteobacteria</taxon>
        <taxon>Candidatus Acidulodesulfobacterales</taxon>
        <taxon>Candidatus Acididesulfobacter</taxon>
    </lineage>
</organism>
<sequence>DKKKKEKYIANKARAYFENKLNLIIEGLSKKRTSKNYDKIHERISRLKEKYSSVSQYYTINIEHNKIVEKISYTINEEKLSKAFSGSYFIRTNRTDLDEQNIKEIYTLLLQIENSFRTLKSQLSLRPNFHQKQERIEAHIFLTTLAYRILNSIAYKLKNKNINKSWKTINLELSTHTVNTLSMNSKDKKIYITACSVPESTHLEIYSALGLNPLPITRKKIIV</sequence>
<dbReference type="SUPFAM" id="SSF53098">
    <property type="entry name" value="Ribonuclease H-like"/>
    <property type="match status" value="1"/>
</dbReference>
<evidence type="ECO:0000313" key="2">
    <source>
        <dbReference type="EMBL" id="RZD18329.1"/>
    </source>
</evidence>
<dbReference type="InterPro" id="IPR002559">
    <property type="entry name" value="Transposase_11"/>
</dbReference>
<accession>A0A519BM74</accession>
<dbReference type="GO" id="GO:0003677">
    <property type="term" value="F:DNA binding"/>
    <property type="evidence" value="ECO:0007669"/>
    <property type="project" value="InterPro"/>
</dbReference>
<dbReference type="GO" id="GO:0006313">
    <property type="term" value="P:DNA transposition"/>
    <property type="evidence" value="ECO:0007669"/>
    <property type="project" value="InterPro"/>
</dbReference>
<dbReference type="Pfam" id="PF01609">
    <property type="entry name" value="DDE_Tnp_1"/>
    <property type="match status" value="1"/>
</dbReference>
<proteinExistence type="predicted"/>
<dbReference type="GO" id="GO:0004803">
    <property type="term" value="F:transposase activity"/>
    <property type="evidence" value="ECO:0007669"/>
    <property type="project" value="InterPro"/>
</dbReference>
<name>A0A519BM74_9DELT</name>
<dbReference type="Proteomes" id="UP000319296">
    <property type="component" value="Unassembled WGS sequence"/>
</dbReference>
<feature type="non-terminal residue" evidence="2">
    <location>
        <position position="1"/>
    </location>
</feature>
<comment type="caution">
    <text evidence="2">The sequence shown here is derived from an EMBL/GenBank/DDBJ whole genome shotgun (WGS) entry which is preliminary data.</text>
</comment>
<gene>
    <name evidence="2" type="ORF">EVG15_06935</name>
</gene>